<keyword evidence="4" id="KW-1185">Reference proteome</keyword>
<sequence>MNNKWKKIWPIHDNTRSVKVQLVIHDLKTLPISSGSTEDISAAENLIVRIEWKGLKNGRALLPKGAPKNCTSRQGIKPDGSVNWDEGFDHDCKIKLMDDSQSFKSWFIHLEVQEMNQKTNALASVLAKAEIDIAEFVSATTSKSTISLPVNCTFRGTTTEATLTMELNFFDVQSKGSNGSVYPLASCMRLPQHHRKTSKDFDDRPEKNEASTSTSPPKHSIDSSAISQGEEEPALGYRNLTATNILLVDLENTKTESVKEGKREQLPSDQQIKAPRAKLIRRLSWNRKKPLNFRSLSHPRDTPLLNKSNGEGGGDDIDNDRRYQLIPPQQDPVQDNTAKVSKNAFQDSEFAGSDRFEIGDWEEKKLVSRDGKIELVTKVFLASIDQRSEKAAGESACAVLVAVIAYWLHQNPRTLPLKCELDKLVREGSSEWRNLCEKEIHWNTFADRHFDLDTVLQEKIRPLSVVTEKSYVGFFKVSDNAEHLEYMQGALSFDDIWEELQKNEATSEEQVYILSWNDHFFVLKVEAETIYIIDTLGERLYEGCDKAYILMFNKDSRISRILPKESTGNTKTKEKAETNGKSKEKAETKAKSKEKAETNAKSKDKAETNAKSKDKAETNVKLKEKADTNAEAAGRQVGDETPREIISEGKAACKDYIKEFLASLPLRELQEEIERGGTVQSSLHHRLQIDCHYTAPCT</sequence>
<dbReference type="Proteomes" id="UP001202328">
    <property type="component" value="Unassembled WGS sequence"/>
</dbReference>
<feature type="region of interest" description="Disordered" evidence="1">
    <location>
        <begin position="255"/>
        <end position="275"/>
    </location>
</feature>
<feature type="region of interest" description="Disordered" evidence="1">
    <location>
        <begin position="563"/>
        <end position="643"/>
    </location>
</feature>
<comment type="caution">
    <text evidence="3">The sequence shown here is derived from an EMBL/GenBank/DDBJ whole genome shotgun (WGS) entry which is preliminary data.</text>
</comment>
<dbReference type="PANTHER" id="PTHR31182:SF21">
    <property type="entry name" value="C2 NT-TYPE DOMAIN-CONTAINING PROTEIN"/>
    <property type="match status" value="1"/>
</dbReference>
<feature type="domain" description="C2 NT-type" evidence="2">
    <location>
        <begin position="8"/>
        <end position="169"/>
    </location>
</feature>
<gene>
    <name evidence="3" type="ORF">MKW98_020105</name>
</gene>
<organism evidence="3 4">
    <name type="scientific">Papaver atlanticum</name>
    <dbReference type="NCBI Taxonomy" id="357466"/>
    <lineage>
        <taxon>Eukaryota</taxon>
        <taxon>Viridiplantae</taxon>
        <taxon>Streptophyta</taxon>
        <taxon>Embryophyta</taxon>
        <taxon>Tracheophyta</taxon>
        <taxon>Spermatophyta</taxon>
        <taxon>Magnoliopsida</taxon>
        <taxon>Ranunculales</taxon>
        <taxon>Papaveraceae</taxon>
        <taxon>Papaveroideae</taxon>
        <taxon>Papaver</taxon>
    </lineage>
</organism>
<reference evidence="3" key="1">
    <citation type="submission" date="2022-04" db="EMBL/GenBank/DDBJ databases">
        <title>A functionally conserved STORR gene fusion in Papaver species that diverged 16.8 million years ago.</title>
        <authorList>
            <person name="Catania T."/>
        </authorList>
    </citation>
    <scope>NUCLEOTIDE SEQUENCE</scope>
    <source>
        <strain evidence="3">S-188037</strain>
    </source>
</reference>
<dbReference type="PROSITE" id="PS51840">
    <property type="entry name" value="C2_NT"/>
    <property type="match status" value="1"/>
</dbReference>
<dbReference type="EMBL" id="JAJJMB010015809">
    <property type="protein sequence ID" value="KAI3852106.1"/>
    <property type="molecule type" value="Genomic_DNA"/>
</dbReference>
<feature type="compositionally biased region" description="Basic and acidic residues" evidence="1">
    <location>
        <begin position="571"/>
        <end position="628"/>
    </location>
</feature>
<dbReference type="InterPro" id="IPR019448">
    <property type="entry name" value="NT-C2"/>
</dbReference>
<evidence type="ECO:0000259" key="2">
    <source>
        <dbReference type="PROSITE" id="PS51840"/>
    </source>
</evidence>
<feature type="compositionally biased region" description="Basic and acidic residues" evidence="1">
    <location>
        <begin position="198"/>
        <end position="209"/>
    </location>
</feature>
<feature type="region of interest" description="Disordered" evidence="1">
    <location>
        <begin position="193"/>
        <end position="229"/>
    </location>
</feature>
<evidence type="ECO:0000256" key="1">
    <source>
        <dbReference type="SAM" id="MobiDB-lite"/>
    </source>
</evidence>
<dbReference type="PANTHER" id="PTHR31182">
    <property type="entry name" value="C2 NT-TYPE DOMAIN-CONTAINING PROTEIN"/>
    <property type="match status" value="1"/>
</dbReference>
<proteinExistence type="predicted"/>
<evidence type="ECO:0000313" key="4">
    <source>
        <dbReference type="Proteomes" id="UP001202328"/>
    </source>
</evidence>
<feature type="compositionally biased region" description="Basic and acidic residues" evidence="1">
    <location>
        <begin position="255"/>
        <end position="266"/>
    </location>
</feature>
<dbReference type="AlphaFoldDB" id="A0AAD4X616"/>
<protein>
    <recommendedName>
        <fullName evidence="2">C2 NT-type domain-containing protein</fullName>
    </recommendedName>
</protein>
<name>A0AAD4X616_9MAGN</name>
<dbReference type="Pfam" id="PF10358">
    <property type="entry name" value="NT-C2"/>
    <property type="match status" value="1"/>
</dbReference>
<accession>A0AAD4X616</accession>
<evidence type="ECO:0000313" key="3">
    <source>
        <dbReference type="EMBL" id="KAI3852106.1"/>
    </source>
</evidence>
<feature type="compositionally biased region" description="Polar residues" evidence="1">
    <location>
        <begin position="210"/>
        <end position="227"/>
    </location>
</feature>
<feature type="region of interest" description="Disordered" evidence="1">
    <location>
        <begin position="291"/>
        <end position="318"/>
    </location>
</feature>